<evidence type="ECO:0000256" key="8">
    <source>
        <dbReference type="RuleBase" id="RU003993"/>
    </source>
</evidence>
<dbReference type="Gene3D" id="2.10.109.10">
    <property type="entry name" value="Umud Fragment, subunit A"/>
    <property type="match status" value="1"/>
</dbReference>
<evidence type="ECO:0000259" key="10">
    <source>
        <dbReference type="Pfam" id="PF10502"/>
    </source>
</evidence>
<reference evidence="11 12" key="1">
    <citation type="submission" date="2020-04" db="EMBL/GenBank/DDBJ databases">
        <title>Complete genome of a Psychrophilic, Marine, Gas Vacuolate Bacterium Polaromonas vacuolata KCTC 22033T.</title>
        <authorList>
            <person name="Hwang K."/>
            <person name="Kim K.M."/>
        </authorList>
    </citation>
    <scope>NUCLEOTIDE SEQUENCE [LARGE SCALE GENOMIC DNA]</scope>
    <source>
        <strain evidence="11 12">KCTC 22033</strain>
    </source>
</reference>
<evidence type="ECO:0000256" key="4">
    <source>
        <dbReference type="ARBA" id="ARBA00019232"/>
    </source>
</evidence>
<feature type="transmembrane region" description="Helical" evidence="8">
    <location>
        <begin position="32"/>
        <end position="49"/>
    </location>
</feature>
<feature type="transmembrane region" description="Helical" evidence="8">
    <location>
        <begin position="101"/>
        <end position="122"/>
    </location>
</feature>
<feature type="domain" description="Peptidase S26" evidence="10">
    <location>
        <begin position="102"/>
        <end position="313"/>
    </location>
</feature>
<dbReference type="InterPro" id="IPR000223">
    <property type="entry name" value="Pept_S26A_signal_pept_1"/>
</dbReference>
<dbReference type="PRINTS" id="PR00727">
    <property type="entry name" value="LEADERPTASE"/>
</dbReference>
<dbReference type="InterPro" id="IPR036286">
    <property type="entry name" value="LexA/Signal_pep-like_sf"/>
</dbReference>
<gene>
    <name evidence="11" type="primary">lepB</name>
    <name evidence="11" type="ORF">HC248_00793</name>
</gene>
<dbReference type="GO" id="GO:0016020">
    <property type="term" value="C:membrane"/>
    <property type="evidence" value="ECO:0007669"/>
    <property type="project" value="UniProtKB-SubCell"/>
</dbReference>
<dbReference type="EC" id="3.4.21.89" evidence="3 8"/>
<dbReference type="NCBIfam" id="TIGR02227">
    <property type="entry name" value="sigpep_I_bact"/>
    <property type="match status" value="1"/>
</dbReference>
<comment type="caution">
    <text evidence="9">Lacks conserved residue(s) required for the propagation of feature annotation.</text>
</comment>
<accession>A0A6H2H6U4</accession>
<evidence type="ECO:0000256" key="6">
    <source>
        <dbReference type="ARBA" id="ARBA00022801"/>
    </source>
</evidence>
<dbReference type="PANTHER" id="PTHR43390:SF1">
    <property type="entry name" value="CHLOROPLAST PROCESSING PEPTIDASE"/>
    <property type="match status" value="1"/>
</dbReference>
<evidence type="ECO:0000256" key="3">
    <source>
        <dbReference type="ARBA" id="ARBA00013208"/>
    </source>
</evidence>
<comment type="catalytic activity">
    <reaction evidence="1 8">
        <text>Cleavage of hydrophobic, N-terminal signal or leader sequences from secreted and periplasmic proteins.</text>
        <dbReference type="EC" id="3.4.21.89"/>
    </reaction>
</comment>
<comment type="similarity">
    <text evidence="2 9">Belongs to the peptidase S26 family.</text>
</comment>
<dbReference type="Pfam" id="PF10502">
    <property type="entry name" value="Peptidase_S26"/>
    <property type="match status" value="1"/>
</dbReference>
<dbReference type="InterPro" id="IPR019533">
    <property type="entry name" value="Peptidase_S26"/>
</dbReference>
<dbReference type="PROSITE" id="PS00761">
    <property type="entry name" value="SPASE_I_3"/>
    <property type="match status" value="1"/>
</dbReference>
<evidence type="ECO:0000313" key="11">
    <source>
        <dbReference type="EMBL" id="QJC55513.1"/>
    </source>
</evidence>
<dbReference type="GO" id="GO:0009003">
    <property type="term" value="F:signal peptidase activity"/>
    <property type="evidence" value="ECO:0007669"/>
    <property type="project" value="UniProtKB-EC"/>
</dbReference>
<dbReference type="Proteomes" id="UP000502041">
    <property type="component" value="Chromosome"/>
</dbReference>
<keyword evidence="5 8" id="KW-0645">Protease</keyword>
<dbReference type="PANTHER" id="PTHR43390">
    <property type="entry name" value="SIGNAL PEPTIDASE I"/>
    <property type="match status" value="1"/>
</dbReference>
<evidence type="ECO:0000256" key="7">
    <source>
        <dbReference type="PIRSR" id="PIRSR600223-1"/>
    </source>
</evidence>
<name>A0A6H2H6U4_9BURK</name>
<dbReference type="SUPFAM" id="SSF51306">
    <property type="entry name" value="LexA/Signal peptidase"/>
    <property type="match status" value="1"/>
</dbReference>
<evidence type="ECO:0000256" key="5">
    <source>
        <dbReference type="ARBA" id="ARBA00022670"/>
    </source>
</evidence>
<evidence type="ECO:0000256" key="9">
    <source>
        <dbReference type="RuleBase" id="RU362042"/>
    </source>
</evidence>
<comment type="subcellular location">
    <subcellularLocation>
        <location evidence="9">Membrane</location>
        <topology evidence="9">Single-pass type II membrane protein</topology>
    </subcellularLocation>
</comment>
<feature type="active site" evidence="7">
    <location>
        <position position="187"/>
    </location>
</feature>
<sequence length="325" mass="37195">MRNLMSSITALILAAFVGYGAAWYVGQVEGNFALLLFLATLITGLYWFAERLYFLPERRKALLALEENTAKRRTELAKMGIDKVDDNTSEAKSRIIMQPWWLDWTAGLFPVILVVFLLRSFLFEPFKIPSGSMIPTLLVNDLILVNKFHYGVRLPVLNLKVLDNNSPQRGDVMVFRYPPKPSLDYIKRVVGLPGDEVSYLNKKLSINGVPLNKSALPDFFEEDAMRYAKQFEEVTGTKHYRILNDDDRPAFIPGVDDFAFKQNCRYSSEGVVCKVPEGQYFMMGDNRDNSLDSRYWGFVPEKNIVGKAFFVWMNFGNLKRIGSIH</sequence>
<keyword evidence="8" id="KW-0812">Transmembrane</keyword>
<keyword evidence="8" id="KW-0472">Membrane</keyword>
<keyword evidence="6 8" id="KW-0378">Hydrolase</keyword>
<dbReference type="RefSeq" id="WP_168921370.1">
    <property type="nucleotide sequence ID" value="NZ_CP051461.1"/>
</dbReference>
<evidence type="ECO:0000313" key="12">
    <source>
        <dbReference type="Proteomes" id="UP000502041"/>
    </source>
</evidence>
<dbReference type="EMBL" id="CP051461">
    <property type="protein sequence ID" value="QJC55513.1"/>
    <property type="molecule type" value="Genomic_DNA"/>
</dbReference>
<dbReference type="PROSITE" id="PS00501">
    <property type="entry name" value="SPASE_I_1"/>
    <property type="match status" value="1"/>
</dbReference>
<protein>
    <recommendedName>
        <fullName evidence="4 8">Signal peptidase I</fullName>
        <ecNumber evidence="3 8">3.4.21.89</ecNumber>
    </recommendedName>
</protein>
<keyword evidence="12" id="KW-1185">Reference proteome</keyword>
<proteinExistence type="inferred from homology"/>
<dbReference type="PROSITE" id="PS00760">
    <property type="entry name" value="SPASE_I_2"/>
    <property type="match status" value="1"/>
</dbReference>
<dbReference type="CDD" id="cd06530">
    <property type="entry name" value="S26_SPase_I"/>
    <property type="match status" value="1"/>
</dbReference>
<dbReference type="InterPro" id="IPR019757">
    <property type="entry name" value="Pept_S26A_signal_pept_1_Lys-AS"/>
</dbReference>
<dbReference type="KEGG" id="pvac:HC248_00793"/>
<feature type="active site" evidence="7">
    <location>
        <position position="132"/>
    </location>
</feature>
<dbReference type="AlphaFoldDB" id="A0A6H2H6U4"/>
<evidence type="ECO:0000256" key="2">
    <source>
        <dbReference type="ARBA" id="ARBA00009370"/>
    </source>
</evidence>
<dbReference type="InterPro" id="IPR019758">
    <property type="entry name" value="Pept_S26A_signal_pept_1_CS"/>
</dbReference>
<keyword evidence="8" id="KW-1133">Transmembrane helix</keyword>
<organism evidence="11 12">
    <name type="scientific">Polaromonas vacuolata</name>
    <dbReference type="NCBI Taxonomy" id="37448"/>
    <lineage>
        <taxon>Bacteria</taxon>
        <taxon>Pseudomonadati</taxon>
        <taxon>Pseudomonadota</taxon>
        <taxon>Betaproteobacteria</taxon>
        <taxon>Burkholderiales</taxon>
        <taxon>Comamonadaceae</taxon>
        <taxon>Polaromonas</taxon>
    </lineage>
</organism>
<dbReference type="GO" id="GO:0004252">
    <property type="term" value="F:serine-type endopeptidase activity"/>
    <property type="evidence" value="ECO:0007669"/>
    <property type="project" value="InterPro"/>
</dbReference>
<dbReference type="GO" id="GO:0006465">
    <property type="term" value="P:signal peptide processing"/>
    <property type="evidence" value="ECO:0007669"/>
    <property type="project" value="InterPro"/>
</dbReference>
<dbReference type="InterPro" id="IPR019756">
    <property type="entry name" value="Pept_S26A_signal_pept_1_Ser-AS"/>
</dbReference>
<evidence type="ECO:0000256" key="1">
    <source>
        <dbReference type="ARBA" id="ARBA00000677"/>
    </source>
</evidence>